<dbReference type="GO" id="GO:0003746">
    <property type="term" value="F:translation elongation factor activity"/>
    <property type="evidence" value="ECO:0007669"/>
    <property type="project" value="UniProtKB-UniRule"/>
</dbReference>
<dbReference type="InterPro" id="IPR036402">
    <property type="entry name" value="EF-Ts_dimer_sf"/>
</dbReference>
<dbReference type="FunFam" id="1.10.8.10:FF:000001">
    <property type="entry name" value="Elongation factor Ts"/>
    <property type="match status" value="1"/>
</dbReference>
<geneLocation type="plastid" evidence="8"/>
<evidence type="ECO:0000256" key="3">
    <source>
        <dbReference type="ARBA" id="ARBA00022917"/>
    </source>
</evidence>
<accession>A0A1C9CFY5</accession>
<dbReference type="NCBIfam" id="TIGR00116">
    <property type="entry name" value="tsf"/>
    <property type="match status" value="1"/>
</dbReference>
<keyword evidence="4" id="KW-0963">Cytoplasm</keyword>
<evidence type="ECO:0000256" key="4">
    <source>
        <dbReference type="HAMAP-Rule" id="MF_00050"/>
    </source>
</evidence>
<dbReference type="Gene3D" id="1.10.8.10">
    <property type="entry name" value="DNA helicase RuvA subunit, C-terminal domain"/>
    <property type="match status" value="1"/>
</dbReference>
<keyword evidence="2 4" id="KW-0251">Elongation factor</keyword>
<evidence type="ECO:0000256" key="1">
    <source>
        <dbReference type="ARBA" id="ARBA00005532"/>
    </source>
</evidence>
<dbReference type="InterPro" id="IPR014039">
    <property type="entry name" value="Transl_elong_EFTs/EF1B_dimer"/>
</dbReference>
<reference evidence="8" key="1">
    <citation type="journal article" date="2016" name="BMC Biol.">
        <title>Parallel evolution of highly conserved plastid genome architecture in red seaweeds and seed plants.</title>
        <authorList>
            <person name="Lee J."/>
            <person name="Cho C.H."/>
            <person name="Park S.I."/>
            <person name="Choi J.W."/>
            <person name="Song H.S."/>
            <person name="West J.A."/>
            <person name="Bhattacharya D."/>
            <person name="Yoon H.S."/>
        </authorList>
    </citation>
    <scope>NUCLEOTIDE SEQUENCE</scope>
</reference>
<gene>
    <name evidence="8" type="primary">tsf</name>
    <name evidence="8" type="ORF">Hrub_041</name>
</gene>
<dbReference type="InterPro" id="IPR018101">
    <property type="entry name" value="Transl_elong_Ts_CS"/>
</dbReference>
<evidence type="ECO:0000313" key="8">
    <source>
        <dbReference type="EMBL" id="AOM67285.1"/>
    </source>
</evidence>
<keyword evidence="8" id="KW-0934">Plastid</keyword>
<feature type="domain" description="Translation elongation factor EFTs/EF1B dimerisation" evidence="7">
    <location>
        <begin position="35"/>
        <end position="199"/>
    </location>
</feature>
<sequence length="203" mass="23081">MILQISAKHVKELRDKTGAGMMDCKKALQESQGDTDKAIEVLRKKGIAIANKKSNRLAVQGIIESYIHLGAKIGVMIELNCETDFVARRPEFQALAKNITMQIAASPNICYIEKEDIPKDFIDNEYKIESKKDDLLNKPDSIKRSIIQGRVEKRLSELSLFSQPFIKEPDITIKDLIEKHIALLGENIKVRRFIRFVLGDFIL</sequence>
<evidence type="ECO:0000256" key="6">
    <source>
        <dbReference type="RuleBase" id="RU000642"/>
    </source>
</evidence>
<evidence type="ECO:0000256" key="2">
    <source>
        <dbReference type="ARBA" id="ARBA00022768"/>
    </source>
</evidence>
<proteinExistence type="inferred from homology"/>
<keyword evidence="3 4" id="KW-0648">Protein biosynthesis</keyword>
<organism evidence="8">
    <name type="scientific">Hildenbrandia rubra</name>
    <dbReference type="NCBI Taxonomy" id="31481"/>
    <lineage>
        <taxon>Eukaryota</taxon>
        <taxon>Rhodophyta</taxon>
        <taxon>Florideophyceae</taxon>
        <taxon>Hildenbrandiophycidae</taxon>
        <taxon>Hildenbrandiales</taxon>
        <taxon>Hildenbrandiaceae</taxon>
        <taxon>Hildenbrandia</taxon>
    </lineage>
</organism>
<dbReference type="Gene3D" id="3.30.479.20">
    <property type="entry name" value="Elongation factor Ts, dimerisation domain"/>
    <property type="match status" value="1"/>
</dbReference>
<dbReference type="Pfam" id="PF00889">
    <property type="entry name" value="EF_TS"/>
    <property type="match status" value="1"/>
</dbReference>
<dbReference type="EMBL" id="KX284724">
    <property type="protein sequence ID" value="AOM67285.1"/>
    <property type="molecule type" value="Genomic_DNA"/>
</dbReference>
<dbReference type="InterPro" id="IPR009060">
    <property type="entry name" value="UBA-like_sf"/>
</dbReference>
<protein>
    <recommendedName>
        <fullName evidence="5">Elongation factor Ts, mitochondrial</fullName>
        <shortName evidence="5">EF-Ts</shortName>
        <shortName evidence="5">EF-TsMt</shortName>
    </recommendedName>
</protein>
<dbReference type="InterPro" id="IPR001816">
    <property type="entry name" value="Transl_elong_EFTs/EF1B"/>
</dbReference>
<comment type="similarity">
    <text evidence="1 4 6">Belongs to the EF-Ts family.</text>
</comment>
<evidence type="ECO:0000256" key="5">
    <source>
        <dbReference type="HAMAP-Rule" id="MF_03135"/>
    </source>
</evidence>
<comment type="subcellular location">
    <subcellularLocation>
        <location evidence="4">Cytoplasm</location>
    </subcellularLocation>
    <subcellularLocation>
        <location evidence="5">Mitochondrion</location>
    </subcellularLocation>
</comment>
<dbReference type="CDD" id="cd14275">
    <property type="entry name" value="UBA_EF-Ts"/>
    <property type="match status" value="1"/>
</dbReference>
<dbReference type="PANTHER" id="PTHR11741:SF0">
    <property type="entry name" value="ELONGATION FACTOR TS, MITOCHONDRIAL"/>
    <property type="match status" value="1"/>
</dbReference>
<dbReference type="PANTHER" id="PTHR11741">
    <property type="entry name" value="ELONGATION FACTOR TS"/>
    <property type="match status" value="1"/>
</dbReference>
<dbReference type="Gene3D" id="1.10.286.20">
    <property type="match status" value="1"/>
</dbReference>
<name>A0A1C9CFY5_9FLOR</name>
<dbReference type="GeneID" id="29069949"/>
<dbReference type="AlphaFoldDB" id="A0A1C9CFY5"/>
<dbReference type="GO" id="GO:0005739">
    <property type="term" value="C:mitochondrion"/>
    <property type="evidence" value="ECO:0007669"/>
    <property type="project" value="UniProtKB-SubCell"/>
</dbReference>
<dbReference type="PROSITE" id="PS01126">
    <property type="entry name" value="EF_TS_1"/>
    <property type="match status" value="1"/>
</dbReference>
<dbReference type="SUPFAM" id="SSF46934">
    <property type="entry name" value="UBA-like"/>
    <property type="match status" value="1"/>
</dbReference>
<evidence type="ECO:0000259" key="7">
    <source>
        <dbReference type="Pfam" id="PF00889"/>
    </source>
</evidence>
<dbReference type="PROSITE" id="PS01127">
    <property type="entry name" value="EF_TS_2"/>
    <property type="match status" value="1"/>
</dbReference>
<dbReference type="SUPFAM" id="SSF54713">
    <property type="entry name" value="Elongation factor Ts (EF-Ts), dimerisation domain"/>
    <property type="match status" value="1"/>
</dbReference>
<dbReference type="RefSeq" id="YP_009294043.1">
    <property type="nucleotide sequence ID" value="NC_031146.1"/>
</dbReference>
<comment type="function">
    <text evidence="4 6">Associates with the EF-Tu.GDP complex and induces the exchange of GDP to GTP. It remains bound to the aminoacyl-tRNA.EF-Tu.GTP complex up to the GTP hydrolysis stage on the ribosome.</text>
</comment>
<dbReference type="HAMAP" id="MF_00050">
    <property type="entry name" value="EF_Ts"/>
    <property type="match status" value="1"/>
</dbReference>
<keyword evidence="5" id="KW-0496">Mitochondrion</keyword>